<sequence>MTKMAKRRPGTIKGHQSFSDARIACGFYHTTIDAYIETLASRADLYSLRATTDYDQQVIKSAKRAMTCCRLFSLHQMPSSEPAYRPVQYCRDTHQCVVCQALNARNKIEARRKVINYIGTRCFEIVVHFDHYDDINAETKYLRSAKVVTGSMSRIKRYWKCRQYNPPQPAIVDYLAGIHVSYNNRQNYANPHVHFAVNVLADESVAQCHEVFHAWENALAQDLASKGLPVPTETKISHKGLVVNSAQSQAAQRRRGYKCITQAHHLNFAAYVLRTSEKHDKPGDPPRRHQSFCDAKIKITTAAARCGVKRPTTTNRFQPKPGKLLLFPFQGTPVEIDPQKLEQAIQFLEAEADEIIGNAVPTKPTSDLPRSDRLNLAELAR</sequence>
<gene>
    <name evidence="1" type="ORF">V7x_42670</name>
</gene>
<evidence type="ECO:0008006" key="3">
    <source>
        <dbReference type="Google" id="ProtNLM"/>
    </source>
</evidence>
<dbReference type="Proteomes" id="UP000316476">
    <property type="component" value="Unassembled WGS sequence"/>
</dbReference>
<name>A0A5C6FMZ8_9PLAN</name>
<evidence type="ECO:0000313" key="2">
    <source>
        <dbReference type="Proteomes" id="UP000316476"/>
    </source>
</evidence>
<reference evidence="1 2" key="1">
    <citation type="submission" date="2019-02" db="EMBL/GenBank/DDBJ databases">
        <title>Deep-cultivation of Planctomycetes and their phenomic and genomic characterization uncovers novel biology.</title>
        <authorList>
            <person name="Wiegand S."/>
            <person name="Jogler M."/>
            <person name="Boedeker C."/>
            <person name="Pinto D."/>
            <person name="Vollmers J."/>
            <person name="Rivas-Marin E."/>
            <person name="Kohn T."/>
            <person name="Peeters S.H."/>
            <person name="Heuer A."/>
            <person name="Rast P."/>
            <person name="Oberbeckmann S."/>
            <person name="Bunk B."/>
            <person name="Jeske O."/>
            <person name="Meyerdierks A."/>
            <person name="Storesund J.E."/>
            <person name="Kallscheuer N."/>
            <person name="Luecker S."/>
            <person name="Lage O.M."/>
            <person name="Pohl T."/>
            <person name="Merkel B.J."/>
            <person name="Hornburger P."/>
            <person name="Mueller R.-W."/>
            <person name="Bruemmer F."/>
            <person name="Labrenz M."/>
            <person name="Spormann A.M."/>
            <person name="Op Den Camp H."/>
            <person name="Overmann J."/>
            <person name="Amann R."/>
            <person name="Jetten M.S.M."/>
            <person name="Mascher T."/>
            <person name="Medema M.H."/>
            <person name="Devos D.P."/>
            <person name="Kaster A.-K."/>
            <person name="Ovreas L."/>
            <person name="Rohde M."/>
            <person name="Galperin M.Y."/>
            <person name="Jogler C."/>
        </authorList>
    </citation>
    <scope>NUCLEOTIDE SEQUENCE [LARGE SCALE GENOMIC DNA]</scope>
    <source>
        <strain evidence="1 2">V7</strain>
    </source>
</reference>
<proteinExistence type="predicted"/>
<dbReference type="AlphaFoldDB" id="A0A5C6FMZ8"/>
<comment type="caution">
    <text evidence="1">The sequence shown here is derived from an EMBL/GenBank/DDBJ whole genome shotgun (WGS) entry which is preliminary data.</text>
</comment>
<dbReference type="RefSeq" id="WP_146415307.1">
    <property type="nucleotide sequence ID" value="NZ_SJPZ01000002.1"/>
</dbReference>
<organism evidence="1 2">
    <name type="scientific">Crateriforma conspicua</name>
    <dbReference type="NCBI Taxonomy" id="2527996"/>
    <lineage>
        <taxon>Bacteria</taxon>
        <taxon>Pseudomonadati</taxon>
        <taxon>Planctomycetota</taxon>
        <taxon>Planctomycetia</taxon>
        <taxon>Planctomycetales</taxon>
        <taxon>Planctomycetaceae</taxon>
        <taxon>Crateriforma</taxon>
    </lineage>
</organism>
<accession>A0A5C6FMZ8</accession>
<evidence type="ECO:0000313" key="1">
    <source>
        <dbReference type="EMBL" id="TWU62532.1"/>
    </source>
</evidence>
<protein>
    <recommendedName>
        <fullName evidence="3">Replication protein</fullName>
    </recommendedName>
</protein>
<dbReference type="EMBL" id="SJPZ01000002">
    <property type="protein sequence ID" value="TWU62532.1"/>
    <property type="molecule type" value="Genomic_DNA"/>
</dbReference>